<gene>
    <name evidence="1" type="ORF">PENANT_c016G11528</name>
</gene>
<reference evidence="2" key="1">
    <citation type="journal article" date="2017" name="Nat. Microbiol.">
        <title>Global analysis of biosynthetic gene clusters reveals vast potential of secondary metabolite production in Penicillium species.</title>
        <authorList>
            <person name="Nielsen J.C."/>
            <person name="Grijseels S."/>
            <person name="Prigent S."/>
            <person name="Ji B."/>
            <person name="Dainat J."/>
            <person name="Nielsen K.F."/>
            <person name="Frisvad J.C."/>
            <person name="Workman M."/>
            <person name="Nielsen J."/>
        </authorList>
    </citation>
    <scope>NUCLEOTIDE SEQUENCE [LARGE SCALE GENOMIC DNA]</scope>
    <source>
        <strain evidence="2">IBT 31811</strain>
    </source>
</reference>
<sequence>MGRIRSQVLGFKHDSKIEIIIISLSLLEPNHFSAGFIRYCTESKSVHWFS</sequence>
<evidence type="ECO:0000313" key="2">
    <source>
        <dbReference type="Proteomes" id="UP000191672"/>
    </source>
</evidence>
<name>A0A1V6Q2W6_9EURO</name>
<comment type="caution">
    <text evidence="1">The sequence shown here is derived from an EMBL/GenBank/DDBJ whole genome shotgun (WGS) entry which is preliminary data.</text>
</comment>
<evidence type="ECO:0000313" key="1">
    <source>
        <dbReference type="EMBL" id="OQD83599.1"/>
    </source>
</evidence>
<dbReference type="Proteomes" id="UP000191672">
    <property type="component" value="Unassembled WGS sequence"/>
</dbReference>
<protein>
    <submittedName>
        <fullName evidence="1">Uncharacterized protein</fullName>
    </submittedName>
</protein>
<proteinExistence type="predicted"/>
<organism evidence="1 2">
    <name type="scientific">Penicillium antarcticum</name>
    <dbReference type="NCBI Taxonomy" id="416450"/>
    <lineage>
        <taxon>Eukaryota</taxon>
        <taxon>Fungi</taxon>
        <taxon>Dikarya</taxon>
        <taxon>Ascomycota</taxon>
        <taxon>Pezizomycotina</taxon>
        <taxon>Eurotiomycetes</taxon>
        <taxon>Eurotiomycetidae</taxon>
        <taxon>Eurotiales</taxon>
        <taxon>Aspergillaceae</taxon>
        <taxon>Penicillium</taxon>
    </lineage>
</organism>
<keyword evidence="2" id="KW-1185">Reference proteome</keyword>
<dbReference type="EMBL" id="MDYN01000016">
    <property type="protein sequence ID" value="OQD83599.1"/>
    <property type="molecule type" value="Genomic_DNA"/>
</dbReference>
<accession>A0A1V6Q2W6</accession>
<dbReference type="AlphaFoldDB" id="A0A1V6Q2W6"/>